<feature type="site" description="Transition state stabilizer" evidence="7">
    <location>
        <position position="31"/>
    </location>
</feature>
<keyword evidence="6 7" id="KW-0414">Isoprene biosynthesis</keyword>
<dbReference type="PROSITE" id="PS01295">
    <property type="entry name" value="ISPD"/>
    <property type="match status" value="1"/>
</dbReference>
<keyword evidence="5 7" id="KW-0548">Nucleotidyltransferase</keyword>
<feature type="site" description="Positions MEP for the nucleophilic attack" evidence="7">
    <location>
        <position position="217"/>
    </location>
</feature>
<evidence type="ECO:0000313" key="8">
    <source>
        <dbReference type="EMBL" id="MBJ7604680.1"/>
    </source>
</evidence>
<dbReference type="InterPro" id="IPR001228">
    <property type="entry name" value="IspD"/>
</dbReference>
<comment type="caution">
    <text evidence="8">The sequence shown here is derived from an EMBL/GenBank/DDBJ whole genome shotgun (WGS) entry which is preliminary data.</text>
</comment>
<dbReference type="PANTHER" id="PTHR32125:SF4">
    <property type="entry name" value="2-C-METHYL-D-ERYTHRITOL 4-PHOSPHATE CYTIDYLYLTRANSFERASE, CHLOROPLASTIC"/>
    <property type="match status" value="1"/>
</dbReference>
<sequence>MTTPAQRPGEGRVGVVVAAAGFGARLGRGSKALLELNGRTLLRRALERCCQLAEVDELVLVVPPAQLELARRESERVGCSKPVTVVPGGQTRQQSVKLGLEALSVCEWVLVHDAARPLASAELFRRVLNATRASGAAVPGLTPRDAVKRLVGDHAAETLDRSQLLVVQTPQGFARATLQRAHAQTAASGFSADDDAELVRAVGQEVAVVLGEVANVKLTTEEDLAVLEALLAAREAPAPR</sequence>
<gene>
    <name evidence="7 8" type="primary">ispD</name>
    <name evidence="8" type="ORF">JF888_16115</name>
</gene>
<dbReference type="RefSeq" id="WP_338182688.1">
    <property type="nucleotide sequence ID" value="NZ_JAEKNQ010000064.1"/>
</dbReference>
<evidence type="ECO:0000256" key="4">
    <source>
        <dbReference type="ARBA" id="ARBA00022679"/>
    </source>
</evidence>
<dbReference type="FunFam" id="3.90.550.10:FF:000003">
    <property type="entry name" value="2-C-methyl-D-erythritol 4-phosphate cytidylyltransferase"/>
    <property type="match status" value="1"/>
</dbReference>
<comment type="catalytic activity">
    <reaction evidence="1 7">
        <text>2-C-methyl-D-erythritol 4-phosphate + CTP + H(+) = 4-CDP-2-C-methyl-D-erythritol + diphosphate</text>
        <dbReference type="Rhea" id="RHEA:13429"/>
        <dbReference type="ChEBI" id="CHEBI:15378"/>
        <dbReference type="ChEBI" id="CHEBI:33019"/>
        <dbReference type="ChEBI" id="CHEBI:37563"/>
        <dbReference type="ChEBI" id="CHEBI:57823"/>
        <dbReference type="ChEBI" id="CHEBI:58262"/>
        <dbReference type="EC" id="2.7.7.60"/>
    </reaction>
</comment>
<organism evidence="8 9">
    <name type="scientific">Candidatus Dormiibacter inghamiae</name>
    <dbReference type="NCBI Taxonomy" id="3127013"/>
    <lineage>
        <taxon>Bacteria</taxon>
        <taxon>Bacillati</taxon>
        <taxon>Candidatus Dormiibacterota</taxon>
        <taxon>Candidatus Dormibacteria</taxon>
        <taxon>Candidatus Dormibacterales</taxon>
        <taxon>Candidatus Dormibacteraceae</taxon>
        <taxon>Candidatus Dormiibacter</taxon>
    </lineage>
</organism>
<accession>A0A934KMD2</accession>
<evidence type="ECO:0000256" key="1">
    <source>
        <dbReference type="ARBA" id="ARBA00001282"/>
    </source>
</evidence>
<dbReference type="AlphaFoldDB" id="A0A934KMD2"/>
<dbReference type="NCBIfam" id="TIGR00453">
    <property type="entry name" value="ispD"/>
    <property type="match status" value="1"/>
</dbReference>
<feature type="site" description="Transition state stabilizer" evidence="7">
    <location>
        <position position="25"/>
    </location>
</feature>
<dbReference type="PANTHER" id="PTHR32125">
    <property type="entry name" value="2-C-METHYL-D-ERYTHRITOL 4-PHOSPHATE CYTIDYLYLTRANSFERASE, CHLOROPLASTIC"/>
    <property type="match status" value="1"/>
</dbReference>
<dbReference type="GO" id="GO:0019288">
    <property type="term" value="P:isopentenyl diphosphate biosynthetic process, methylerythritol 4-phosphate pathway"/>
    <property type="evidence" value="ECO:0007669"/>
    <property type="project" value="UniProtKB-UniRule"/>
</dbReference>
<evidence type="ECO:0000256" key="2">
    <source>
        <dbReference type="ARBA" id="ARBA00004787"/>
    </source>
</evidence>
<keyword evidence="4 7" id="KW-0808">Transferase</keyword>
<dbReference type="InterPro" id="IPR018294">
    <property type="entry name" value="ISPD_synthase_CS"/>
</dbReference>
<evidence type="ECO:0000313" key="9">
    <source>
        <dbReference type="Proteomes" id="UP000620075"/>
    </source>
</evidence>
<evidence type="ECO:0000256" key="3">
    <source>
        <dbReference type="ARBA" id="ARBA00009789"/>
    </source>
</evidence>
<dbReference type="Proteomes" id="UP000620075">
    <property type="component" value="Unassembled WGS sequence"/>
</dbReference>
<dbReference type="CDD" id="cd02516">
    <property type="entry name" value="CDP-ME_synthetase"/>
    <property type="match status" value="1"/>
</dbReference>
<comment type="pathway">
    <text evidence="2 7">Isoprenoid biosynthesis; isopentenyl diphosphate biosynthesis via DXP pathway; isopentenyl diphosphate from 1-deoxy-D-xylulose 5-phosphate: step 2/6.</text>
</comment>
<feature type="site" description="Positions MEP for the nucleophilic attack" evidence="7">
    <location>
        <position position="161"/>
    </location>
</feature>
<dbReference type="EC" id="2.7.7.60" evidence="7"/>
<dbReference type="InterPro" id="IPR050088">
    <property type="entry name" value="IspD/TarI_cytidylyltransf_bact"/>
</dbReference>
<dbReference type="GO" id="GO:0050518">
    <property type="term" value="F:2-C-methyl-D-erythritol 4-phosphate cytidylyltransferase activity"/>
    <property type="evidence" value="ECO:0007669"/>
    <property type="project" value="UniProtKB-UniRule"/>
</dbReference>
<name>A0A934KMD2_9BACT</name>
<dbReference type="HAMAP" id="MF_00108">
    <property type="entry name" value="IspD"/>
    <property type="match status" value="1"/>
</dbReference>
<evidence type="ECO:0000256" key="6">
    <source>
        <dbReference type="ARBA" id="ARBA00023229"/>
    </source>
</evidence>
<dbReference type="InterPro" id="IPR029044">
    <property type="entry name" value="Nucleotide-diphossugar_trans"/>
</dbReference>
<dbReference type="InterPro" id="IPR034683">
    <property type="entry name" value="IspD/TarI"/>
</dbReference>
<reference evidence="8 9" key="1">
    <citation type="submission" date="2020-10" db="EMBL/GenBank/DDBJ databases">
        <title>Ca. Dormibacterota MAGs.</title>
        <authorList>
            <person name="Montgomery K."/>
        </authorList>
    </citation>
    <scope>NUCLEOTIDE SEQUENCE [LARGE SCALE GENOMIC DNA]</scope>
    <source>
        <strain evidence="8">SC8811_S16_3</strain>
    </source>
</reference>
<proteinExistence type="inferred from homology"/>
<dbReference type="SUPFAM" id="SSF53448">
    <property type="entry name" value="Nucleotide-diphospho-sugar transferases"/>
    <property type="match status" value="1"/>
</dbReference>
<comment type="similarity">
    <text evidence="3 7">Belongs to the IspD/TarI cytidylyltransferase family. IspD subfamily.</text>
</comment>
<dbReference type="EMBL" id="JAEKNQ010000064">
    <property type="protein sequence ID" value="MBJ7604680.1"/>
    <property type="molecule type" value="Genomic_DNA"/>
</dbReference>
<comment type="function">
    <text evidence="7">Catalyzes the formation of 4-diphosphocytidyl-2-C-methyl-D-erythritol from CTP and 2-C-methyl-D-erythritol 4-phosphate (MEP).</text>
</comment>
<dbReference type="Pfam" id="PF01128">
    <property type="entry name" value="IspD"/>
    <property type="match status" value="1"/>
</dbReference>
<evidence type="ECO:0000256" key="5">
    <source>
        <dbReference type="ARBA" id="ARBA00022695"/>
    </source>
</evidence>
<evidence type="ECO:0000256" key="7">
    <source>
        <dbReference type="HAMAP-Rule" id="MF_00108"/>
    </source>
</evidence>
<dbReference type="Gene3D" id="3.90.550.10">
    <property type="entry name" value="Spore Coat Polysaccharide Biosynthesis Protein SpsA, Chain A"/>
    <property type="match status" value="1"/>
</dbReference>
<protein>
    <recommendedName>
        <fullName evidence="7">2-C-methyl-D-erythritol 4-phosphate cytidylyltransferase</fullName>
        <ecNumber evidence="7">2.7.7.60</ecNumber>
    </recommendedName>
    <alternativeName>
        <fullName evidence="7">4-diphosphocytidyl-2C-methyl-D-erythritol synthase</fullName>
    </alternativeName>
    <alternativeName>
        <fullName evidence="7">MEP cytidylyltransferase</fullName>
        <shortName evidence="7">MCT</shortName>
    </alternativeName>
</protein>